<protein>
    <recommendedName>
        <fullName evidence="1">DUF4097 domain-containing protein</fullName>
    </recommendedName>
</protein>
<accession>A0AAW1BCV7</accession>
<sequence length="301" mass="32551">MQGKLSGWCYLAEKVLARSHRGWLKLKRGLFTSNTNLGPPEKDPKSHQLLREWALTVSPFGLLKARLPYHITVGPLDAHKYPDSDKVFLALKGKGSNPDPASHLLVNYDEARKEVVIVSDDVDGAASLDVRTPVKFDLDIKTSGNGCVKIEQMESTNCQVETEKGASVLKSIKSQKIDIRAKGGDVICLGSLQGNINILVSQESSVNAEKLQGSSINIASENGLLKAKYLYADSSFLTSVAGDVLLGNVHGDSTLETKTGSITVGKLTFLLSLFTLSFFIQATLPDRFCGWKIRAAVTGSS</sequence>
<comment type="caution">
    <text evidence="2">The sequence shown here is derived from an EMBL/GenBank/DDBJ whole genome shotgun (WGS) entry which is preliminary data.</text>
</comment>
<dbReference type="Proteomes" id="UP001474421">
    <property type="component" value="Unassembled WGS sequence"/>
</dbReference>
<name>A0AAW1BCV7_CROAD</name>
<reference evidence="2 3" key="1">
    <citation type="journal article" date="2024" name="Proc. Natl. Acad. Sci. U.S.A.">
        <title>The genetic regulatory architecture and epigenomic basis for age-related changes in rattlesnake venom.</title>
        <authorList>
            <person name="Hogan M.P."/>
            <person name="Holding M.L."/>
            <person name="Nystrom G.S."/>
            <person name="Colston T.J."/>
            <person name="Bartlett D.A."/>
            <person name="Mason A.J."/>
            <person name="Ellsworth S.A."/>
            <person name="Rautsaw R.M."/>
            <person name="Lawrence K.C."/>
            <person name="Strickland J.L."/>
            <person name="He B."/>
            <person name="Fraser P."/>
            <person name="Margres M.J."/>
            <person name="Gilbert D.M."/>
            <person name="Gibbs H.L."/>
            <person name="Parkinson C.L."/>
            <person name="Rokyta D.R."/>
        </authorList>
    </citation>
    <scope>NUCLEOTIDE SEQUENCE [LARGE SCALE GENOMIC DNA]</scope>
    <source>
        <strain evidence="2">DRR0105</strain>
    </source>
</reference>
<dbReference type="Pfam" id="PF13349">
    <property type="entry name" value="DUF4097"/>
    <property type="match status" value="1"/>
</dbReference>
<keyword evidence="3" id="KW-1185">Reference proteome</keyword>
<dbReference type="PANTHER" id="PTHR34094">
    <property type="match status" value="1"/>
</dbReference>
<evidence type="ECO:0000313" key="2">
    <source>
        <dbReference type="EMBL" id="KAK9399342.1"/>
    </source>
</evidence>
<organism evidence="2 3">
    <name type="scientific">Crotalus adamanteus</name>
    <name type="common">Eastern diamondback rattlesnake</name>
    <dbReference type="NCBI Taxonomy" id="8729"/>
    <lineage>
        <taxon>Eukaryota</taxon>
        <taxon>Metazoa</taxon>
        <taxon>Chordata</taxon>
        <taxon>Craniata</taxon>
        <taxon>Vertebrata</taxon>
        <taxon>Euteleostomi</taxon>
        <taxon>Lepidosauria</taxon>
        <taxon>Squamata</taxon>
        <taxon>Bifurcata</taxon>
        <taxon>Unidentata</taxon>
        <taxon>Episquamata</taxon>
        <taxon>Toxicofera</taxon>
        <taxon>Serpentes</taxon>
        <taxon>Colubroidea</taxon>
        <taxon>Viperidae</taxon>
        <taxon>Crotalinae</taxon>
        <taxon>Crotalus</taxon>
    </lineage>
</organism>
<dbReference type="InterPro" id="IPR025164">
    <property type="entry name" value="Toastrack_DUF4097"/>
</dbReference>
<evidence type="ECO:0000313" key="3">
    <source>
        <dbReference type="Proteomes" id="UP001474421"/>
    </source>
</evidence>
<dbReference type="AlphaFoldDB" id="A0AAW1BCV7"/>
<evidence type="ECO:0000259" key="1">
    <source>
        <dbReference type="Pfam" id="PF13349"/>
    </source>
</evidence>
<dbReference type="PANTHER" id="PTHR34094:SF1">
    <property type="entry name" value="PROTEIN FAM185A"/>
    <property type="match status" value="1"/>
</dbReference>
<feature type="domain" description="DUF4097" evidence="1">
    <location>
        <begin position="135"/>
        <end position="247"/>
    </location>
</feature>
<gene>
    <name evidence="2" type="ORF">NXF25_012361</name>
</gene>
<dbReference type="Gene3D" id="2.160.20.120">
    <property type="match status" value="1"/>
</dbReference>
<dbReference type="EMBL" id="JAOTOJ010000006">
    <property type="protein sequence ID" value="KAK9399342.1"/>
    <property type="molecule type" value="Genomic_DNA"/>
</dbReference>
<proteinExistence type="predicted"/>